<dbReference type="AlphaFoldDB" id="A0A5B8RGS6"/>
<evidence type="ECO:0000256" key="2">
    <source>
        <dbReference type="ARBA" id="ARBA00006386"/>
    </source>
</evidence>
<organism evidence="8">
    <name type="scientific">uncultured organism</name>
    <dbReference type="NCBI Taxonomy" id="155900"/>
    <lineage>
        <taxon>unclassified sequences</taxon>
        <taxon>environmental samples</taxon>
    </lineage>
</organism>
<evidence type="ECO:0000256" key="7">
    <source>
        <dbReference type="SAM" id="Phobius"/>
    </source>
</evidence>
<feature type="transmembrane region" description="Helical" evidence="7">
    <location>
        <begin position="299"/>
        <end position="324"/>
    </location>
</feature>
<feature type="transmembrane region" description="Helical" evidence="7">
    <location>
        <begin position="122"/>
        <end position="140"/>
    </location>
</feature>
<keyword evidence="4 7" id="KW-0812">Transmembrane</keyword>
<dbReference type="InterPro" id="IPR053166">
    <property type="entry name" value="UPF0718_permease"/>
</dbReference>
<comment type="subcellular location">
    <subcellularLocation>
        <location evidence="1">Cell membrane</location>
        <topology evidence="1">Multi-pass membrane protein</topology>
    </subcellularLocation>
</comment>
<evidence type="ECO:0000256" key="3">
    <source>
        <dbReference type="ARBA" id="ARBA00022475"/>
    </source>
</evidence>
<keyword evidence="3" id="KW-1003">Cell membrane</keyword>
<comment type="similarity">
    <text evidence="2">Belongs to the UPF0718 family.</text>
</comment>
<protein>
    <submittedName>
        <fullName evidence="8">Putative permease</fullName>
    </submittedName>
</protein>
<dbReference type="Pfam" id="PF03773">
    <property type="entry name" value="ArsP_1"/>
    <property type="match status" value="1"/>
</dbReference>
<keyword evidence="6 7" id="KW-0472">Membrane</keyword>
<evidence type="ECO:0000256" key="6">
    <source>
        <dbReference type="ARBA" id="ARBA00023136"/>
    </source>
</evidence>
<dbReference type="InterPro" id="IPR005524">
    <property type="entry name" value="DUF318"/>
</dbReference>
<gene>
    <name evidence="8" type="ORF">KBTEX_03022</name>
</gene>
<keyword evidence="5 7" id="KW-1133">Transmembrane helix</keyword>
<name>A0A5B8RGS6_9ZZZZ</name>
<feature type="transmembrane region" description="Helical" evidence="7">
    <location>
        <begin position="12"/>
        <end position="36"/>
    </location>
</feature>
<feature type="transmembrane region" description="Helical" evidence="7">
    <location>
        <begin position="90"/>
        <end position="116"/>
    </location>
</feature>
<evidence type="ECO:0000256" key="1">
    <source>
        <dbReference type="ARBA" id="ARBA00004651"/>
    </source>
</evidence>
<dbReference type="PANTHER" id="PTHR42775:SF1">
    <property type="entry name" value="PERMEASE RV2963-RELATED"/>
    <property type="match status" value="1"/>
</dbReference>
<evidence type="ECO:0000313" key="8">
    <source>
        <dbReference type="EMBL" id="QEA06682.1"/>
    </source>
</evidence>
<feature type="transmembrane region" description="Helical" evidence="7">
    <location>
        <begin position="344"/>
        <end position="363"/>
    </location>
</feature>
<sequence>MASLLEAIGSAAYLAAAMGWEVLWGLVLGFLLSAAVDVLVSKAELQRMLPDDSARSVARASVVGAASSSCSYAAVAIARSIFRKGGDFTAAMAFQFASTNLVIELGVLLVVLMGWSFGAAEFIGGPIMIALLVLMFRRLLRPSLVDEARRQAKKGLSGSMEGHAGMATMAKEGTWRERLTSAEGWTAISHYFVMNWSMLWKDIGVGLVVSGTLGALVPDAFWHAAFFTDDPVLSTLWGPIIGPLIAVASFTCSIGNVPLAAVLWNGGISFGGVVAFIFGDLIILPILNIYRKYYGLRMAVFLAVVFYVAMVISAIAVELLFGGIGWIPAERNANVGTAAFSLNYTTVLNVIALLVAGGLYLRYRRTGGPEMMRAMEEGGEHEHHHAHGH</sequence>
<proteinExistence type="inferred from homology"/>
<reference evidence="8" key="1">
    <citation type="submission" date="2019-06" db="EMBL/GenBank/DDBJ databases">
        <authorList>
            <person name="Murdoch R.W."/>
            <person name="Fathepure B."/>
        </authorList>
    </citation>
    <scope>NUCLEOTIDE SEQUENCE</scope>
</reference>
<dbReference type="PANTHER" id="PTHR42775">
    <property type="entry name" value="PERMEASE RV2963-RELATED"/>
    <property type="match status" value="1"/>
</dbReference>
<feature type="transmembrane region" description="Helical" evidence="7">
    <location>
        <begin position="267"/>
        <end position="287"/>
    </location>
</feature>
<feature type="transmembrane region" description="Helical" evidence="7">
    <location>
        <begin position="240"/>
        <end position="261"/>
    </location>
</feature>
<accession>A0A5B8RGS6</accession>
<evidence type="ECO:0000256" key="4">
    <source>
        <dbReference type="ARBA" id="ARBA00022692"/>
    </source>
</evidence>
<dbReference type="EMBL" id="MN079161">
    <property type="protein sequence ID" value="QEA06682.1"/>
    <property type="molecule type" value="Genomic_DNA"/>
</dbReference>
<dbReference type="GO" id="GO:0005886">
    <property type="term" value="C:plasma membrane"/>
    <property type="evidence" value="ECO:0007669"/>
    <property type="project" value="UniProtKB-SubCell"/>
</dbReference>
<evidence type="ECO:0000256" key="5">
    <source>
        <dbReference type="ARBA" id="ARBA00022989"/>
    </source>
</evidence>